<keyword evidence="8 9" id="KW-0472">Membrane</keyword>
<feature type="transmembrane region" description="Helical" evidence="9">
    <location>
        <begin position="92"/>
        <end position="111"/>
    </location>
</feature>
<keyword evidence="3 9" id="KW-0812">Transmembrane</keyword>
<dbReference type="PRINTS" id="PR00119">
    <property type="entry name" value="CATATPASE"/>
</dbReference>
<accession>A0ABY6HN66</accession>
<dbReference type="InterPro" id="IPR023298">
    <property type="entry name" value="ATPase_P-typ_TM_dom_sf"/>
</dbReference>
<proteinExistence type="predicted"/>
<feature type="transmembrane region" description="Helical" evidence="9">
    <location>
        <begin position="862"/>
        <end position="884"/>
    </location>
</feature>
<dbReference type="Pfam" id="PF00689">
    <property type="entry name" value="Cation_ATPase_C"/>
    <property type="match status" value="1"/>
</dbReference>
<evidence type="ECO:0000313" key="11">
    <source>
        <dbReference type="EMBL" id="UYP44840.1"/>
    </source>
</evidence>
<dbReference type="PANTHER" id="PTHR43294">
    <property type="entry name" value="SODIUM/POTASSIUM-TRANSPORTING ATPASE SUBUNIT ALPHA"/>
    <property type="match status" value="1"/>
</dbReference>
<evidence type="ECO:0000256" key="8">
    <source>
        <dbReference type="ARBA" id="ARBA00023136"/>
    </source>
</evidence>
<keyword evidence="6" id="KW-1278">Translocase</keyword>
<feature type="transmembrane region" description="Helical" evidence="9">
    <location>
        <begin position="68"/>
        <end position="86"/>
    </location>
</feature>
<dbReference type="InterPro" id="IPR018303">
    <property type="entry name" value="ATPase_P-typ_P_site"/>
</dbReference>
<dbReference type="SFLD" id="SFLDF00027">
    <property type="entry name" value="p-type_atpase"/>
    <property type="match status" value="1"/>
</dbReference>
<dbReference type="InterPro" id="IPR036412">
    <property type="entry name" value="HAD-like_sf"/>
</dbReference>
<feature type="transmembrane region" description="Helical" evidence="9">
    <location>
        <begin position="288"/>
        <end position="315"/>
    </location>
</feature>
<dbReference type="PROSITE" id="PS00154">
    <property type="entry name" value="ATPASE_E1_E2"/>
    <property type="match status" value="1"/>
</dbReference>
<keyword evidence="2" id="KW-1003">Cell membrane</keyword>
<dbReference type="Pfam" id="PF00122">
    <property type="entry name" value="E1-E2_ATPase"/>
    <property type="match status" value="1"/>
</dbReference>
<keyword evidence="5 11" id="KW-0067">ATP-binding</keyword>
<dbReference type="NCBIfam" id="TIGR01494">
    <property type="entry name" value="ATPase_P-type"/>
    <property type="match status" value="2"/>
</dbReference>
<dbReference type="SUPFAM" id="SSF56784">
    <property type="entry name" value="HAD-like"/>
    <property type="match status" value="1"/>
</dbReference>
<evidence type="ECO:0000256" key="4">
    <source>
        <dbReference type="ARBA" id="ARBA00022741"/>
    </source>
</evidence>
<dbReference type="Gene3D" id="3.40.50.1000">
    <property type="entry name" value="HAD superfamily/HAD-like"/>
    <property type="match status" value="1"/>
</dbReference>
<dbReference type="SUPFAM" id="SSF81660">
    <property type="entry name" value="Metal cation-transporting ATPase, ATP-binding domain N"/>
    <property type="match status" value="1"/>
</dbReference>
<dbReference type="InterPro" id="IPR008250">
    <property type="entry name" value="ATPase_P-typ_transduc_dom_A_sf"/>
</dbReference>
<dbReference type="Proteomes" id="UP001208689">
    <property type="component" value="Chromosome"/>
</dbReference>
<dbReference type="InterPro" id="IPR004014">
    <property type="entry name" value="ATPase_P-typ_cation-transptr_N"/>
</dbReference>
<feature type="domain" description="Cation-transporting P-type ATPase N-terminal" evidence="10">
    <location>
        <begin position="15"/>
        <end position="88"/>
    </location>
</feature>
<evidence type="ECO:0000259" key="10">
    <source>
        <dbReference type="SMART" id="SM00831"/>
    </source>
</evidence>
<dbReference type="SFLD" id="SFLDG00002">
    <property type="entry name" value="C1.7:_P-type_atpase_like"/>
    <property type="match status" value="1"/>
</dbReference>
<dbReference type="InterPro" id="IPR023214">
    <property type="entry name" value="HAD_sf"/>
</dbReference>
<evidence type="ECO:0000256" key="2">
    <source>
        <dbReference type="ARBA" id="ARBA00022475"/>
    </source>
</evidence>
<feature type="transmembrane region" description="Helical" evidence="9">
    <location>
        <begin position="262"/>
        <end position="282"/>
    </location>
</feature>
<evidence type="ECO:0000313" key="12">
    <source>
        <dbReference type="Proteomes" id="UP001208689"/>
    </source>
</evidence>
<organism evidence="11 12">
    <name type="scientific">Candidatus Lokiarchaeum ossiferum</name>
    <dbReference type="NCBI Taxonomy" id="2951803"/>
    <lineage>
        <taxon>Archaea</taxon>
        <taxon>Promethearchaeati</taxon>
        <taxon>Promethearchaeota</taxon>
        <taxon>Promethearchaeia</taxon>
        <taxon>Promethearchaeales</taxon>
        <taxon>Promethearchaeaceae</taxon>
        <taxon>Candidatus Lokiarchaeum</taxon>
    </lineage>
</organism>
<dbReference type="InterPro" id="IPR023299">
    <property type="entry name" value="ATPase_P-typ_cyto_dom_N"/>
</dbReference>
<protein>
    <submittedName>
        <fullName evidence="11">Potassium-transporting ATPase ATP-binding subunit</fullName>
    </submittedName>
</protein>
<feature type="transmembrane region" description="Helical" evidence="9">
    <location>
        <begin position="890"/>
        <end position="908"/>
    </location>
</feature>
<dbReference type="SUPFAM" id="SSF81665">
    <property type="entry name" value="Calcium ATPase, transmembrane domain M"/>
    <property type="match status" value="1"/>
</dbReference>
<keyword evidence="7 9" id="KW-1133">Transmembrane helix</keyword>
<dbReference type="PANTHER" id="PTHR43294:SF21">
    <property type="entry name" value="CATION TRANSPORTING ATPASE"/>
    <property type="match status" value="1"/>
</dbReference>
<dbReference type="PRINTS" id="PR00120">
    <property type="entry name" value="HATPASE"/>
</dbReference>
<dbReference type="InterPro" id="IPR059000">
    <property type="entry name" value="ATPase_P-type_domA"/>
</dbReference>
<evidence type="ECO:0000256" key="6">
    <source>
        <dbReference type="ARBA" id="ARBA00022967"/>
    </source>
</evidence>
<dbReference type="InterPro" id="IPR050510">
    <property type="entry name" value="Cation_transp_ATPase_P-type"/>
</dbReference>
<dbReference type="EMBL" id="CP104013">
    <property type="protein sequence ID" value="UYP44840.1"/>
    <property type="molecule type" value="Genomic_DNA"/>
</dbReference>
<evidence type="ECO:0000256" key="7">
    <source>
        <dbReference type="ARBA" id="ARBA00022989"/>
    </source>
</evidence>
<reference evidence="11" key="1">
    <citation type="submission" date="2022-09" db="EMBL/GenBank/DDBJ databases">
        <title>Actin cytoskeleton and complex cell architecture in an #Asgard archaeon.</title>
        <authorList>
            <person name="Ponce Toledo R.I."/>
            <person name="Schleper C."/>
            <person name="Rodrigues Oliveira T."/>
            <person name="Wollweber F."/>
            <person name="Xu J."/>
            <person name="Rittmann S."/>
            <person name="Klingl A."/>
            <person name="Pilhofer M."/>
        </authorList>
    </citation>
    <scope>NUCLEOTIDE SEQUENCE</scope>
    <source>
        <strain evidence="11">B-35</strain>
    </source>
</reference>
<dbReference type="Pfam" id="PF13246">
    <property type="entry name" value="Cation_ATPase"/>
    <property type="match status" value="1"/>
</dbReference>
<comment type="subcellular location">
    <subcellularLocation>
        <location evidence="1">Cell membrane</location>
        <topology evidence="1">Multi-pass membrane protein</topology>
    </subcellularLocation>
</comment>
<dbReference type="InterPro" id="IPR001757">
    <property type="entry name" value="P_typ_ATPase"/>
</dbReference>
<evidence type="ECO:0000256" key="5">
    <source>
        <dbReference type="ARBA" id="ARBA00022840"/>
    </source>
</evidence>
<dbReference type="SMART" id="SM00831">
    <property type="entry name" value="Cation_ATPase_N"/>
    <property type="match status" value="1"/>
</dbReference>
<evidence type="ECO:0000256" key="1">
    <source>
        <dbReference type="ARBA" id="ARBA00004651"/>
    </source>
</evidence>
<name>A0ABY6HN66_9ARCH</name>
<dbReference type="SFLD" id="SFLDS00003">
    <property type="entry name" value="Haloacid_Dehalogenase"/>
    <property type="match status" value="1"/>
</dbReference>
<sequence length="926" mass="101894">MTIRDNELISDQTKLVHEMEINDTFKFLETKITGLPEQDIDILREKYGWNEIQTQDRRSRAKMFSEQFLNPITYVLLAAGILSLLVGKLTNFIVIVAIVLINGIIGFIQEVKAENALDSLKSMTAPEATILRDCGNVLHCTQYRIKAREIVPGDIIYLEAGDKIPADARLFEVANLQVDEALLTGESLPVRKITTPVLSGASVADRKNLVFSGTTVVSGRGKAIVYAIGMKTQVGKIAELINQTKEMKSPLEKRVSSLSKKLGVIAFFASALTFILGIIRGFDILDMLIFASATLVSSIPSGLPATITITLAIGVSRMVKRNAIIRKLNAIDSLGAVTTIVSDKTGTLTQNQMTVKHIFVDNTDIEVGGVGYIPIGDFTVDGEIISITQHSTLPLILQNMALSNDAILRQHELENDEFVWEIVGDPTEGALLVAALKAQFNKLELMGEYPRIDEIPFESANKYMLTIHKNDANSLLIVKGAPEVIMQVSKSITVDGQKIAFDDKLKDQIEQKAEYYASEGYRVLGIAYHEESNSNITTDDLKAKFESRELEMIFMGLIAIIDPPREEVKEAILRAHNAGIKVIMATGDHKLTASSIGKDIGILTTEFTAMDGKEIDSTSESEFIEKLDTNRVFARVSPEHKYRIVNGLKSKGEIVAMTGDGANDAPALKTADVGVAMGITGTDVTKDAASMILTDDNFASIVNAVEEGRVVYENIKKGVKFLLTTNMGEVITILVSMLLINSEALIFTPIMILWVNLVTDGSLTVALAAEPRENDVMLRPPKKPEDSLIDRSIIANILLVASVMAAGVIFIFNVYSKDDSIVRKETLSFTVLAVLQIFNAIASRSNRESIFKIGFRNNRMILFGLIASFGLQILAVHLSFFNLILETTPLLFIDWVVILGIGSTILIVEEVRKYFLRRKEKLVLMK</sequence>
<dbReference type="Gene3D" id="2.70.150.10">
    <property type="entry name" value="Calcium-transporting ATPase, cytoplasmic transduction domain A"/>
    <property type="match status" value="1"/>
</dbReference>
<evidence type="ECO:0000256" key="9">
    <source>
        <dbReference type="SAM" id="Phobius"/>
    </source>
</evidence>
<dbReference type="Gene3D" id="1.20.1110.10">
    <property type="entry name" value="Calcium-transporting ATPase, transmembrane domain"/>
    <property type="match status" value="1"/>
</dbReference>
<dbReference type="GO" id="GO:0005524">
    <property type="term" value="F:ATP binding"/>
    <property type="evidence" value="ECO:0007669"/>
    <property type="project" value="UniProtKB-KW"/>
</dbReference>
<dbReference type="InterPro" id="IPR006068">
    <property type="entry name" value="ATPase_P-typ_cation-transptr_C"/>
</dbReference>
<dbReference type="Pfam" id="PF08282">
    <property type="entry name" value="Hydrolase_3"/>
    <property type="match status" value="1"/>
</dbReference>
<dbReference type="Gene3D" id="3.40.1110.10">
    <property type="entry name" value="Calcium-transporting ATPase, cytoplasmic domain N"/>
    <property type="match status" value="1"/>
</dbReference>
<evidence type="ECO:0000256" key="3">
    <source>
        <dbReference type="ARBA" id="ARBA00022692"/>
    </source>
</evidence>
<dbReference type="SUPFAM" id="SSF81653">
    <property type="entry name" value="Calcium ATPase, transduction domain A"/>
    <property type="match status" value="1"/>
</dbReference>
<keyword evidence="12" id="KW-1185">Reference proteome</keyword>
<dbReference type="InterPro" id="IPR044492">
    <property type="entry name" value="P_typ_ATPase_HD_dom"/>
</dbReference>
<keyword evidence="4" id="KW-0547">Nucleotide-binding</keyword>
<dbReference type="Pfam" id="PF00690">
    <property type="entry name" value="Cation_ATPase_N"/>
    <property type="match status" value="1"/>
</dbReference>
<gene>
    <name evidence="11" type="ORF">NEF87_001125</name>
</gene>
<feature type="transmembrane region" description="Helical" evidence="9">
    <location>
        <begin position="793"/>
        <end position="814"/>
    </location>
</feature>